<accession>A0A806FSE5</accession>
<evidence type="ECO:0000313" key="2">
    <source>
        <dbReference type="Proteomes" id="UP000008394"/>
    </source>
</evidence>
<sequence length="30" mass="3581">MSLYLGLFHIRNPQNIEDAWFPNLSRETFA</sequence>
<reference evidence="1 2" key="1">
    <citation type="journal article" date="2011" name="J. Bacteriol.">
        <title>Genome Sequence of the Probiotic Strain Bifidobacterium animalis subsp. lactis CNCM I-2494.</title>
        <authorList>
            <person name="Chervaux C."/>
            <person name="Grimaldi C."/>
            <person name="Bolotin A."/>
            <person name="Quinquis B."/>
            <person name="Legrain-Raspaud S."/>
            <person name="van Hylckama Vlieg J.E."/>
            <person name="Denariaz G."/>
            <person name="Smokvina T."/>
        </authorList>
    </citation>
    <scope>NUCLEOTIDE SEQUENCE [LARGE SCALE GENOMIC DNA]</scope>
    <source>
        <strain evidence="1 2">CNCM I-2494</strain>
    </source>
</reference>
<dbReference type="KEGG" id="bnm:BALAC2494_02065"/>
<organism evidence="1 2">
    <name type="scientific">Bifidobacterium animalis subsp. lactis CNCM I-2494</name>
    <dbReference type="NCBI Taxonomy" id="1042403"/>
    <lineage>
        <taxon>Bacteria</taxon>
        <taxon>Bacillati</taxon>
        <taxon>Actinomycetota</taxon>
        <taxon>Actinomycetes</taxon>
        <taxon>Bifidobacteriales</taxon>
        <taxon>Bifidobacteriaceae</taxon>
        <taxon>Bifidobacterium</taxon>
    </lineage>
</organism>
<name>A0A806FSE5_BIFAN</name>
<dbReference type="EMBL" id="CP002915">
    <property type="protein sequence ID" value="AEK30888.1"/>
    <property type="molecule type" value="Genomic_DNA"/>
</dbReference>
<evidence type="ECO:0000313" key="1">
    <source>
        <dbReference type="EMBL" id="AEK30888.1"/>
    </source>
</evidence>
<gene>
    <name evidence="1" type="ORF">BALAC2494_02065</name>
</gene>
<dbReference type="Proteomes" id="UP000008394">
    <property type="component" value="Chromosome"/>
</dbReference>
<dbReference type="AlphaFoldDB" id="A0A806FSE5"/>
<protein>
    <submittedName>
        <fullName evidence="1">Uncharacterized protein</fullName>
    </submittedName>
</protein>
<proteinExistence type="predicted"/>